<sequence>MAILNLNRRSGAQDTLNLVRKKEHAHKRTDLLGGTFELKGNLATIMDINFLYRIKQNHKEKIAEVECKSQMPYKPYYMIPLLRKQEEKEIQSLEQSWTSQWYEEA</sequence>
<reference evidence="1 2" key="1">
    <citation type="journal article" date="2019" name="Mol. Ecol. Resour.">
        <title>Improving Illumina assemblies with Hi-C and long reads: an example with the North African dromedary.</title>
        <authorList>
            <person name="Elbers J.P."/>
            <person name="Rogers M.F."/>
            <person name="Perelman P.L."/>
            <person name="Proskuryakova A.A."/>
            <person name="Serdyukova N.A."/>
            <person name="Johnson W.E."/>
            <person name="Horin P."/>
            <person name="Corander J."/>
            <person name="Murphy D."/>
            <person name="Burger P.A."/>
        </authorList>
    </citation>
    <scope>NUCLEOTIDE SEQUENCE [LARGE SCALE GENOMIC DNA]</scope>
    <source>
        <strain evidence="1">Drom800</strain>
        <tissue evidence="1">Blood</tissue>
    </source>
</reference>
<organism evidence="1 2">
    <name type="scientific">Camelus dromedarius</name>
    <name type="common">Dromedary</name>
    <name type="synonym">Arabian camel</name>
    <dbReference type="NCBI Taxonomy" id="9838"/>
    <lineage>
        <taxon>Eukaryota</taxon>
        <taxon>Metazoa</taxon>
        <taxon>Chordata</taxon>
        <taxon>Craniata</taxon>
        <taxon>Vertebrata</taxon>
        <taxon>Euteleostomi</taxon>
        <taxon>Mammalia</taxon>
        <taxon>Eutheria</taxon>
        <taxon>Laurasiatheria</taxon>
        <taxon>Artiodactyla</taxon>
        <taxon>Tylopoda</taxon>
        <taxon>Camelidae</taxon>
        <taxon>Camelus</taxon>
    </lineage>
</organism>
<dbReference type="AlphaFoldDB" id="A0A5N4DWX6"/>
<dbReference type="Proteomes" id="UP000299084">
    <property type="component" value="Unassembled WGS sequence"/>
</dbReference>
<protein>
    <submittedName>
        <fullName evidence="1">Uncharacterized protein</fullName>
    </submittedName>
</protein>
<name>A0A5N4DWX6_CAMDR</name>
<accession>A0A5N4DWX6</accession>
<dbReference type="EMBL" id="JWIN03000008">
    <property type="protein sequence ID" value="KAB1275642.1"/>
    <property type="molecule type" value="Genomic_DNA"/>
</dbReference>
<evidence type="ECO:0000313" key="1">
    <source>
        <dbReference type="EMBL" id="KAB1275642.1"/>
    </source>
</evidence>
<comment type="caution">
    <text evidence="1">The sequence shown here is derived from an EMBL/GenBank/DDBJ whole genome shotgun (WGS) entry which is preliminary data.</text>
</comment>
<evidence type="ECO:0000313" key="2">
    <source>
        <dbReference type="Proteomes" id="UP000299084"/>
    </source>
</evidence>
<proteinExistence type="predicted"/>
<gene>
    <name evidence="1" type="ORF">Cadr_000010265</name>
</gene>
<keyword evidence="2" id="KW-1185">Reference proteome</keyword>